<evidence type="ECO:0000313" key="23">
    <source>
        <dbReference type="WBParaSite" id="SMUV_0000550101-mRNA-1"/>
    </source>
</evidence>
<proteinExistence type="inferred from homology"/>
<dbReference type="InterPro" id="IPR004836">
    <property type="entry name" value="Na_Ca_Ex"/>
</dbReference>
<dbReference type="PANTHER" id="PTHR11878">
    <property type="entry name" value="SODIUM/CALCIUM EXCHANGER"/>
    <property type="match status" value="1"/>
</dbReference>
<evidence type="ECO:0000256" key="17">
    <source>
        <dbReference type="ARBA" id="ARBA00023180"/>
    </source>
</evidence>
<keyword evidence="18" id="KW-0739">Sodium transport</keyword>
<evidence type="ECO:0000256" key="16">
    <source>
        <dbReference type="ARBA" id="ARBA00023136"/>
    </source>
</evidence>
<dbReference type="InterPro" id="IPR003644">
    <property type="entry name" value="Calx_beta"/>
</dbReference>
<protein>
    <submittedName>
        <fullName evidence="23">Sodium/calcium exchanger 1</fullName>
    </submittedName>
</protein>
<evidence type="ECO:0000256" key="20">
    <source>
        <dbReference type="SAM" id="Phobius"/>
    </source>
</evidence>
<evidence type="ECO:0000313" key="22">
    <source>
        <dbReference type="Proteomes" id="UP000046393"/>
    </source>
</evidence>
<evidence type="ECO:0000256" key="8">
    <source>
        <dbReference type="ARBA" id="ARBA00022723"/>
    </source>
</evidence>
<evidence type="ECO:0000256" key="7">
    <source>
        <dbReference type="ARBA" id="ARBA00022692"/>
    </source>
</evidence>
<dbReference type="GO" id="GO:0046872">
    <property type="term" value="F:metal ion binding"/>
    <property type="evidence" value="ECO:0007669"/>
    <property type="project" value="UniProtKB-KW"/>
</dbReference>
<keyword evidence="5" id="KW-1003">Cell membrane</keyword>
<keyword evidence="8" id="KW-0479">Metal-binding</keyword>
<keyword evidence="22" id="KW-1185">Reference proteome</keyword>
<keyword evidence="10" id="KW-0677">Repeat</keyword>
<keyword evidence="17" id="KW-0325">Glycoprotein</keyword>
<feature type="transmembrane region" description="Helical" evidence="20">
    <location>
        <begin position="748"/>
        <end position="767"/>
    </location>
</feature>
<dbReference type="InterPro" id="IPR044880">
    <property type="entry name" value="NCX_ion-bd_dom_sf"/>
</dbReference>
<evidence type="ECO:0000256" key="2">
    <source>
        <dbReference type="ARBA" id="ARBA00007489"/>
    </source>
</evidence>
<feature type="transmembrane region" description="Helical" evidence="20">
    <location>
        <begin position="140"/>
        <end position="161"/>
    </location>
</feature>
<evidence type="ECO:0000256" key="11">
    <source>
        <dbReference type="ARBA" id="ARBA00022837"/>
    </source>
</evidence>
<keyword evidence="3" id="KW-0813">Transport</keyword>
<dbReference type="SUPFAM" id="SSF141072">
    <property type="entry name" value="CalX-like"/>
    <property type="match status" value="2"/>
</dbReference>
<comment type="catalytic activity">
    <reaction evidence="19">
        <text>Ca(2+)(in) + 3 Na(+)(out) = Ca(2+)(out) + 3 Na(+)(in)</text>
        <dbReference type="Rhea" id="RHEA:69955"/>
        <dbReference type="ChEBI" id="CHEBI:29101"/>
        <dbReference type="ChEBI" id="CHEBI:29108"/>
    </reaction>
</comment>
<evidence type="ECO:0000256" key="10">
    <source>
        <dbReference type="ARBA" id="ARBA00022737"/>
    </source>
</evidence>
<dbReference type="SMART" id="SM00237">
    <property type="entry name" value="Calx_beta"/>
    <property type="match status" value="2"/>
</dbReference>
<feature type="transmembrane region" description="Helical" evidence="20">
    <location>
        <begin position="173"/>
        <end position="197"/>
    </location>
</feature>
<comment type="subcellular location">
    <subcellularLocation>
        <location evidence="1">Cell membrane</location>
        <topology evidence="1">Multi-pass membrane protein</topology>
    </subcellularLocation>
</comment>
<feature type="transmembrane region" description="Helical" evidence="20">
    <location>
        <begin position="203"/>
        <end position="223"/>
    </location>
</feature>
<evidence type="ECO:0000256" key="4">
    <source>
        <dbReference type="ARBA" id="ARBA00022449"/>
    </source>
</evidence>
<dbReference type="GO" id="GO:0030424">
    <property type="term" value="C:axon"/>
    <property type="evidence" value="ECO:0007669"/>
    <property type="project" value="TreeGrafter"/>
</dbReference>
<dbReference type="Proteomes" id="UP000046393">
    <property type="component" value="Unplaced"/>
</dbReference>
<evidence type="ECO:0000259" key="21">
    <source>
        <dbReference type="SMART" id="SM00237"/>
    </source>
</evidence>
<comment type="similarity">
    <text evidence="2">Belongs to the Ca(2+):cation antiporter (CaCA) (TC 2.A.19) family. SLC8 subfamily.</text>
</comment>
<dbReference type="GO" id="GO:0007154">
    <property type="term" value="P:cell communication"/>
    <property type="evidence" value="ECO:0007669"/>
    <property type="project" value="InterPro"/>
</dbReference>
<dbReference type="Pfam" id="PF03160">
    <property type="entry name" value="Calx-beta"/>
    <property type="match status" value="2"/>
</dbReference>
<evidence type="ECO:0000256" key="3">
    <source>
        <dbReference type="ARBA" id="ARBA00022448"/>
    </source>
</evidence>
<keyword evidence="16 20" id="KW-0472">Membrane</keyword>
<evidence type="ECO:0000256" key="6">
    <source>
        <dbReference type="ARBA" id="ARBA00022568"/>
    </source>
</evidence>
<dbReference type="GO" id="GO:0005516">
    <property type="term" value="F:calmodulin binding"/>
    <property type="evidence" value="ECO:0007669"/>
    <property type="project" value="UniProtKB-KW"/>
</dbReference>
<dbReference type="PANTHER" id="PTHR11878:SF76">
    <property type="entry name" value="CALX-BETA DOMAIN-CONTAINING PROTEIN"/>
    <property type="match status" value="1"/>
</dbReference>
<dbReference type="Gene3D" id="2.60.40.2030">
    <property type="match status" value="2"/>
</dbReference>
<evidence type="ECO:0000256" key="5">
    <source>
        <dbReference type="ARBA" id="ARBA00022475"/>
    </source>
</evidence>
<evidence type="ECO:0000256" key="15">
    <source>
        <dbReference type="ARBA" id="ARBA00023065"/>
    </source>
</evidence>
<keyword evidence="14" id="KW-0915">Sodium</keyword>
<evidence type="ECO:0000256" key="14">
    <source>
        <dbReference type="ARBA" id="ARBA00023053"/>
    </source>
</evidence>
<keyword evidence="4" id="KW-0050">Antiport</keyword>
<evidence type="ECO:0000256" key="18">
    <source>
        <dbReference type="ARBA" id="ARBA00023201"/>
    </source>
</evidence>
<sequence length="846" mass="94049">MSGMKLYETLKNITHNKASNICKDGLLISAVPTSPKAIITYLALLLYCFLGIAIAANMFMCAIEVITSATREVKIKKTKKNQLVVEEAMSLDESVKKVRIWNPTVANLTLMALGSSAPEILLSCIEIVGNRFYAGDLGPGTIVGSAAFNLLCITAVCVFAIPSPKAKRIEQTSVFGITSIFSCFAYIWLLIILVVISPNVVELWEAGLTLTFFVVLVVVSYLADIKVCHKKVPDLQMELKELNNDKSSPELLINEDLDDFVQEYVLKSKDYNKPAAPDLVLIKELTRKVQKVYPELTLQQVAKLLAFKLQKIQPHTRLYYRIKGSKILTASHRKTDTEIAVEEMLNEAKRIEQVDKAQVIRDETVEFSAKVYTINKDQSNVQLKVVRHGPINRPLTFHYCTVNGVAKKDLHFYEKSETARFAAGENEKTITIELVEGADWRPNASFGVQLKLDARVADEEQKAKLGKTFIAKVCRPFDRQTFVGEPMVEFSESNYVVRENERYVRTFVRRRGYHDNCEFSITYDTDGISAENNVDYVGIRNGILKFGVNEYEKYIDVRIIDDEEEEKDETFEICITSADGDVTIGPNKRTVVTIICDDNVLKNILNVYKLTSYYLTRMSFGAKSWVEQISAAVSVNEGDTVNASFLDCLLHALAFPWKFTLAFIPPPKCLGGWPCFFTALLAIGLITAITGDLASIFGCMVGLKDTVTAITFVALGTSLPDTFASKIAAQNDDTADNAIGNVTGSNSVNVFLGLGLPWFIAAFYWYLKGGEFVVDAGNLGFSVAIFMITSVLCLLLLVLRRYTAFFGKAELGGPSIPKALSAVFLILLWLIYVVFSTLQAYNVIGI</sequence>
<keyword evidence="9" id="KW-0732">Signal</keyword>
<evidence type="ECO:0000256" key="12">
    <source>
        <dbReference type="ARBA" id="ARBA00022860"/>
    </source>
</evidence>
<name>A0A0N5ALS4_9BILA</name>
<dbReference type="AlphaFoldDB" id="A0A0N5ALS4"/>
<feature type="transmembrane region" description="Helical" evidence="20">
    <location>
        <begin position="779"/>
        <end position="799"/>
    </location>
</feature>
<dbReference type="GO" id="GO:0005432">
    <property type="term" value="F:calcium:sodium antiporter activity"/>
    <property type="evidence" value="ECO:0007669"/>
    <property type="project" value="InterPro"/>
</dbReference>
<keyword evidence="11" id="KW-0106">Calcium</keyword>
<dbReference type="GO" id="GO:0098703">
    <property type="term" value="P:calcium ion import across plasma membrane"/>
    <property type="evidence" value="ECO:0007669"/>
    <property type="project" value="TreeGrafter"/>
</dbReference>
<keyword evidence="15" id="KW-0406">Ion transport</keyword>
<dbReference type="GO" id="GO:0042383">
    <property type="term" value="C:sarcolemma"/>
    <property type="evidence" value="ECO:0007669"/>
    <property type="project" value="TreeGrafter"/>
</dbReference>
<dbReference type="STRING" id="451379.A0A0N5ALS4"/>
<dbReference type="InterPro" id="IPR038081">
    <property type="entry name" value="CalX-like_sf"/>
</dbReference>
<feature type="transmembrane region" description="Helical" evidence="20">
    <location>
        <begin position="38"/>
        <end position="67"/>
    </location>
</feature>
<dbReference type="Pfam" id="PF01699">
    <property type="entry name" value="Na_Ca_ex"/>
    <property type="match status" value="2"/>
</dbReference>
<evidence type="ECO:0000256" key="13">
    <source>
        <dbReference type="ARBA" id="ARBA00022989"/>
    </source>
</evidence>
<dbReference type="PRINTS" id="PR01259">
    <property type="entry name" value="NACAEXCHNGR"/>
</dbReference>
<keyword evidence="12" id="KW-0112">Calmodulin-binding</keyword>
<organism evidence="22 23">
    <name type="scientific">Syphacia muris</name>
    <dbReference type="NCBI Taxonomy" id="451379"/>
    <lineage>
        <taxon>Eukaryota</taxon>
        <taxon>Metazoa</taxon>
        <taxon>Ecdysozoa</taxon>
        <taxon>Nematoda</taxon>
        <taxon>Chromadorea</taxon>
        <taxon>Rhabditida</taxon>
        <taxon>Spirurina</taxon>
        <taxon>Oxyuridomorpha</taxon>
        <taxon>Oxyuroidea</taxon>
        <taxon>Oxyuridae</taxon>
        <taxon>Syphacia</taxon>
    </lineage>
</organism>
<dbReference type="InterPro" id="IPR051171">
    <property type="entry name" value="CaCA"/>
</dbReference>
<keyword evidence="13 20" id="KW-1133">Transmembrane helix</keyword>
<keyword evidence="6" id="KW-0109">Calcium transport</keyword>
<keyword evidence="7 20" id="KW-0812">Transmembrane</keyword>
<feature type="transmembrane region" description="Helical" evidence="20">
    <location>
        <begin position="819"/>
        <end position="841"/>
    </location>
</feature>
<evidence type="ECO:0000256" key="1">
    <source>
        <dbReference type="ARBA" id="ARBA00004651"/>
    </source>
</evidence>
<dbReference type="Gene3D" id="1.20.1420.30">
    <property type="entry name" value="NCX, central ion-binding region"/>
    <property type="match status" value="2"/>
</dbReference>
<evidence type="ECO:0000256" key="19">
    <source>
        <dbReference type="ARBA" id="ARBA00033667"/>
    </source>
</evidence>
<feature type="transmembrane region" description="Helical" evidence="20">
    <location>
        <begin position="105"/>
        <end position="128"/>
    </location>
</feature>
<feature type="domain" description="Calx-beta" evidence="21">
    <location>
        <begin position="478"/>
        <end position="576"/>
    </location>
</feature>
<reference evidence="23" key="1">
    <citation type="submission" date="2016-04" db="UniProtKB">
        <authorList>
            <consortium name="WormBaseParasite"/>
        </authorList>
    </citation>
    <scope>IDENTIFICATION</scope>
</reference>
<dbReference type="GO" id="GO:0098794">
    <property type="term" value="C:postsynapse"/>
    <property type="evidence" value="ECO:0007669"/>
    <property type="project" value="TreeGrafter"/>
</dbReference>
<accession>A0A0N5ALS4</accession>
<dbReference type="WBParaSite" id="SMUV_0000550101-mRNA-1">
    <property type="protein sequence ID" value="SMUV_0000550101-mRNA-1"/>
    <property type="gene ID" value="SMUV_0000550101"/>
</dbReference>
<evidence type="ECO:0000256" key="9">
    <source>
        <dbReference type="ARBA" id="ARBA00022729"/>
    </source>
</evidence>
<feature type="domain" description="Calx-beta" evidence="21">
    <location>
        <begin position="349"/>
        <end position="451"/>
    </location>
</feature>
<dbReference type="InterPro" id="IPR004837">
    <property type="entry name" value="NaCa_Exmemb"/>
</dbReference>